<protein>
    <submittedName>
        <fullName evidence="1">32031_t:CDS:1</fullName>
    </submittedName>
</protein>
<organism evidence="1 2">
    <name type="scientific">Gigaspora margarita</name>
    <dbReference type="NCBI Taxonomy" id="4874"/>
    <lineage>
        <taxon>Eukaryota</taxon>
        <taxon>Fungi</taxon>
        <taxon>Fungi incertae sedis</taxon>
        <taxon>Mucoromycota</taxon>
        <taxon>Glomeromycotina</taxon>
        <taxon>Glomeromycetes</taxon>
        <taxon>Diversisporales</taxon>
        <taxon>Gigasporaceae</taxon>
        <taxon>Gigaspora</taxon>
    </lineage>
</organism>
<feature type="non-terminal residue" evidence="1">
    <location>
        <position position="1"/>
    </location>
</feature>
<accession>A0ABN7X9L3</accession>
<proteinExistence type="predicted"/>
<keyword evidence="2" id="KW-1185">Reference proteome</keyword>
<evidence type="ECO:0000313" key="2">
    <source>
        <dbReference type="Proteomes" id="UP000789901"/>
    </source>
</evidence>
<name>A0ABN7X9L3_GIGMA</name>
<reference evidence="1 2" key="1">
    <citation type="submission" date="2021-06" db="EMBL/GenBank/DDBJ databases">
        <authorList>
            <person name="Kallberg Y."/>
            <person name="Tangrot J."/>
            <person name="Rosling A."/>
        </authorList>
    </citation>
    <scope>NUCLEOTIDE SEQUENCE [LARGE SCALE GENOMIC DNA]</scope>
    <source>
        <strain evidence="1 2">120-4 pot B 10/14</strain>
    </source>
</reference>
<evidence type="ECO:0000313" key="1">
    <source>
        <dbReference type="EMBL" id="CAG8851479.1"/>
    </source>
</evidence>
<gene>
    <name evidence="1" type="ORF">GMARGA_LOCUS40762</name>
</gene>
<comment type="caution">
    <text evidence="1">The sequence shown here is derived from an EMBL/GenBank/DDBJ whole genome shotgun (WGS) entry which is preliminary data.</text>
</comment>
<dbReference type="Proteomes" id="UP000789901">
    <property type="component" value="Unassembled WGS sequence"/>
</dbReference>
<sequence>YFHRDFHSDNILQNQYIGGDLILYIAELGLFRKKHELDLE</sequence>
<feature type="non-terminal residue" evidence="1">
    <location>
        <position position="40"/>
    </location>
</feature>
<dbReference type="EMBL" id="CAJVQB010106334">
    <property type="protein sequence ID" value="CAG8851479.1"/>
    <property type="molecule type" value="Genomic_DNA"/>
</dbReference>